<evidence type="ECO:0000313" key="3">
    <source>
        <dbReference type="Proteomes" id="UP000237105"/>
    </source>
</evidence>
<comment type="caution">
    <text evidence="2">The sequence shown here is derived from an EMBL/GenBank/DDBJ whole genome shotgun (WGS) entry which is preliminary data.</text>
</comment>
<dbReference type="EMBL" id="JXTB01000035">
    <property type="protein sequence ID" value="PON73228.1"/>
    <property type="molecule type" value="Genomic_DNA"/>
</dbReference>
<feature type="non-terminal residue" evidence="2">
    <location>
        <position position="1"/>
    </location>
</feature>
<accession>A0A2P5DIV4</accession>
<dbReference type="Proteomes" id="UP000237105">
    <property type="component" value="Unassembled WGS sequence"/>
</dbReference>
<gene>
    <name evidence="2" type="ORF">PanWU01x14_060690</name>
</gene>
<sequence>LRLQPLRPLPQLLTKWVVQIPQRNQIHIIDIPIRVHIHQLLLLIHSPFRITNRLIATTLGVLNSANLVLPRPPSLSLPLTTATSSVHHRTVQDLIRRNNGHRSITESLRIRHNRNRNNAPPQIIRHRIGRNRQWIPKFPVPVLGLLRKLRNRILPRPPSLPFLHRRIDQNVNGDIVQDIAVGLRHGVVVIDGHGHKFGVSFGGEELLEKADYPKGLLVKGWLGGLTASSGGGGGGGGRRQLGVARGEAEAREGLLAAAGGFVEDGTVNFGDQNVVVAAAAAVRVRRGRGRGEREGKEVGLGQEAEVDEGNRI</sequence>
<evidence type="ECO:0000256" key="1">
    <source>
        <dbReference type="SAM" id="MobiDB-lite"/>
    </source>
</evidence>
<organism evidence="2 3">
    <name type="scientific">Parasponia andersonii</name>
    <name type="common">Sponia andersonii</name>
    <dbReference type="NCBI Taxonomy" id="3476"/>
    <lineage>
        <taxon>Eukaryota</taxon>
        <taxon>Viridiplantae</taxon>
        <taxon>Streptophyta</taxon>
        <taxon>Embryophyta</taxon>
        <taxon>Tracheophyta</taxon>
        <taxon>Spermatophyta</taxon>
        <taxon>Magnoliopsida</taxon>
        <taxon>eudicotyledons</taxon>
        <taxon>Gunneridae</taxon>
        <taxon>Pentapetalae</taxon>
        <taxon>rosids</taxon>
        <taxon>fabids</taxon>
        <taxon>Rosales</taxon>
        <taxon>Cannabaceae</taxon>
        <taxon>Parasponia</taxon>
    </lineage>
</organism>
<evidence type="ECO:0000313" key="2">
    <source>
        <dbReference type="EMBL" id="PON73228.1"/>
    </source>
</evidence>
<proteinExistence type="predicted"/>
<reference evidence="3" key="1">
    <citation type="submission" date="2016-06" db="EMBL/GenBank/DDBJ databases">
        <title>Parallel loss of symbiosis genes in relatives of nitrogen-fixing non-legume Parasponia.</title>
        <authorList>
            <person name="Van Velzen R."/>
            <person name="Holmer R."/>
            <person name="Bu F."/>
            <person name="Rutten L."/>
            <person name="Van Zeijl A."/>
            <person name="Liu W."/>
            <person name="Santuari L."/>
            <person name="Cao Q."/>
            <person name="Sharma T."/>
            <person name="Shen D."/>
            <person name="Roswanjaya Y."/>
            <person name="Wardhani T."/>
            <person name="Kalhor M.S."/>
            <person name="Jansen J."/>
            <person name="Van den Hoogen J."/>
            <person name="Gungor B."/>
            <person name="Hartog M."/>
            <person name="Hontelez J."/>
            <person name="Verver J."/>
            <person name="Yang W.-C."/>
            <person name="Schijlen E."/>
            <person name="Repin R."/>
            <person name="Schilthuizen M."/>
            <person name="Schranz E."/>
            <person name="Heidstra R."/>
            <person name="Miyata K."/>
            <person name="Fedorova E."/>
            <person name="Kohlen W."/>
            <person name="Bisseling T."/>
            <person name="Smit S."/>
            <person name="Geurts R."/>
        </authorList>
    </citation>
    <scope>NUCLEOTIDE SEQUENCE [LARGE SCALE GENOMIC DNA]</scope>
    <source>
        <strain evidence="3">cv. WU1-14</strain>
    </source>
</reference>
<protein>
    <submittedName>
        <fullName evidence="2">Uncharacterized protein</fullName>
    </submittedName>
</protein>
<feature type="region of interest" description="Disordered" evidence="1">
    <location>
        <begin position="288"/>
        <end position="312"/>
    </location>
</feature>
<name>A0A2P5DIV4_PARAD</name>
<dbReference type="AlphaFoldDB" id="A0A2P5DIV4"/>
<keyword evidence="3" id="KW-1185">Reference proteome</keyword>